<name>A0A158RC55_THECL</name>
<dbReference type="STRING" id="103827.A0A158RC55"/>
<dbReference type="EMBL" id="UYYF01004418">
    <property type="protein sequence ID" value="VDN03826.1"/>
    <property type="molecule type" value="Genomic_DNA"/>
</dbReference>
<feature type="region of interest" description="Disordered" evidence="1">
    <location>
        <begin position="364"/>
        <end position="398"/>
    </location>
</feature>
<evidence type="ECO:0000313" key="5">
    <source>
        <dbReference type="WBParaSite" id="TCLT_0000648201-mRNA-1"/>
    </source>
</evidence>
<evidence type="ECO:0000313" key="4">
    <source>
        <dbReference type="Proteomes" id="UP000276776"/>
    </source>
</evidence>
<dbReference type="OMA" id="GACARMI"/>
<gene>
    <name evidence="3" type="ORF">TCLT_LOCUS6471</name>
</gene>
<dbReference type="AlphaFoldDB" id="A0A158RC55"/>
<dbReference type="InterPro" id="IPR039353">
    <property type="entry name" value="TF_Adf1"/>
</dbReference>
<dbReference type="InterPro" id="IPR006578">
    <property type="entry name" value="MADF-dom"/>
</dbReference>
<evidence type="ECO:0000259" key="2">
    <source>
        <dbReference type="PROSITE" id="PS51029"/>
    </source>
</evidence>
<organism evidence="5">
    <name type="scientific">Thelazia callipaeda</name>
    <name type="common">Oriental eyeworm</name>
    <name type="synonym">Parasitic nematode</name>
    <dbReference type="NCBI Taxonomy" id="103827"/>
    <lineage>
        <taxon>Eukaryota</taxon>
        <taxon>Metazoa</taxon>
        <taxon>Ecdysozoa</taxon>
        <taxon>Nematoda</taxon>
        <taxon>Chromadorea</taxon>
        <taxon>Rhabditida</taxon>
        <taxon>Spirurina</taxon>
        <taxon>Spiruromorpha</taxon>
        <taxon>Thelazioidea</taxon>
        <taxon>Thelaziidae</taxon>
        <taxon>Thelazia</taxon>
    </lineage>
</organism>
<protein>
    <submittedName>
        <fullName evidence="5">MADF domain-containing protein</fullName>
    </submittedName>
</protein>
<reference evidence="3 4" key="2">
    <citation type="submission" date="2018-11" db="EMBL/GenBank/DDBJ databases">
        <authorList>
            <consortium name="Pathogen Informatics"/>
        </authorList>
    </citation>
    <scope>NUCLEOTIDE SEQUENCE [LARGE SCALE GENOMIC DNA]</scope>
</reference>
<accession>A0A158RC55</accession>
<dbReference type="GO" id="GO:0006357">
    <property type="term" value="P:regulation of transcription by RNA polymerase II"/>
    <property type="evidence" value="ECO:0007669"/>
    <property type="project" value="TreeGrafter"/>
</dbReference>
<reference evidence="5" key="1">
    <citation type="submission" date="2016-04" db="UniProtKB">
        <authorList>
            <consortium name="WormBaseParasite"/>
        </authorList>
    </citation>
    <scope>IDENTIFICATION</scope>
</reference>
<dbReference type="OrthoDB" id="6515516at2759"/>
<evidence type="ECO:0000313" key="3">
    <source>
        <dbReference type="EMBL" id="VDN03826.1"/>
    </source>
</evidence>
<dbReference type="GO" id="GO:0005667">
    <property type="term" value="C:transcription regulator complex"/>
    <property type="evidence" value="ECO:0007669"/>
    <property type="project" value="TreeGrafter"/>
</dbReference>
<dbReference type="PROSITE" id="PS51029">
    <property type="entry name" value="MADF"/>
    <property type="match status" value="1"/>
</dbReference>
<dbReference type="GO" id="GO:0003677">
    <property type="term" value="F:DNA binding"/>
    <property type="evidence" value="ECO:0007669"/>
    <property type="project" value="InterPro"/>
</dbReference>
<dbReference type="PANTHER" id="PTHR12243:SF66">
    <property type="entry name" value="MADF DOMAIN-CONTAINING PROTEIN"/>
    <property type="match status" value="1"/>
</dbReference>
<evidence type="ECO:0000256" key="1">
    <source>
        <dbReference type="SAM" id="MobiDB-lite"/>
    </source>
</evidence>
<dbReference type="WBParaSite" id="TCLT_0000648201-mRNA-1">
    <property type="protein sequence ID" value="TCLT_0000648201-mRNA-1"/>
    <property type="gene ID" value="TCLT_0000648201"/>
</dbReference>
<feature type="domain" description="MADF" evidence="2">
    <location>
        <begin position="138"/>
        <end position="223"/>
    </location>
</feature>
<sequence length="790" mass="87560">MERYRSVYGNHDVRQYTIYITDMTLSILTLPYLLQANLYPGQSSIRNQVILEVIKPISAERHVLQHIICGFDKVRIVDNIMTSGKRIREIDYMPAVQIESAIGQHSGGTTTTTLSTTVASGTIPAFPTSRVDETFTRRLIEAVKAQPCLYNPSHEHYGNKHSSAQYRMLVWQNIRDELNFKDDVHTLQILWKRIRDRYVRERRKRRNVIIGENTQDFIINSRESHLSSRSNRSIPIVTNISSSPQFDEMMCWIEPFLLDNINSHSQLTSVDRIGNCGSSVLHQHKISQGKNGCTLEMVAPATLSDCIAHSVPLSFSNDVKEEAFDQNTSVSSTDSCLTVNSYQQTSPFQIINVRNPCEYNSVQSHRYTNGSDDSRNAVPSSSSATGGGSPCSSTTSSEIDVGTSIASTSHSNQQQLVLQQHCQQQSLNQLSSGMVVLTAIQSQQSQQVISPQQHSVLLSKSEQRARAEQQLQTSDGGVVTVTARGVAPVNNVIKRDVNVRTNDGSTVTMIIDPTTFYQHGSQKMYRLVNVSELNTDPLSLSASNNNLLNVSGELKIVGIQRRKRTAANILGVCDDHGQVSDNILLDHGITEKSIALDHEAVSGNDKIILDQHSASGPNLVLSHDVQQQLHPQASTSHTHSEITVSPHRSILPEPHVSHIGKRNSDNVHFIIGQQQTSSLSMRHQTGHQFGTQAVSVEQPHYSVLSNQSLQEEHEANLAFANSIASHLSRLNDDEKAVAKMNIQRILMDARFGIGACARMIHDEEFNEAGISTTSHDISLSHSVERGSRQP</sequence>
<dbReference type="GO" id="GO:0005634">
    <property type="term" value="C:nucleus"/>
    <property type="evidence" value="ECO:0007669"/>
    <property type="project" value="TreeGrafter"/>
</dbReference>
<dbReference type="SMART" id="SM00595">
    <property type="entry name" value="MADF"/>
    <property type="match status" value="1"/>
</dbReference>
<dbReference type="Pfam" id="PF10545">
    <property type="entry name" value="MADF_DNA_bdg"/>
    <property type="match status" value="1"/>
</dbReference>
<dbReference type="Proteomes" id="UP000276776">
    <property type="component" value="Unassembled WGS sequence"/>
</dbReference>
<dbReference type="PANTHER" id="PTHR12243">
    <property type="entry name" value="MADF DOMAIN TRANSCRIPTION FACTOR"/>
    <property type="match status" value="1"/>
</dbReference>
<feature type="compositionally biased region" description="Low complexity" evidence="1">
    <location>
        <begin position="380"/>
        <end position="397"/>
    </location>
</feature>
<proteinExistence type="predicted"/>
<keyword evidence="4" id="KW-1185">Reference proteome</keyword>
<dbReference type="Pfam" id="PF02944">
    <property type="entry name" value="BESS"/>
    <property type="match status" value="1"/>
</dbReference>
<dbReference type="InterPro" id="IPR004210">
    <property type="entry name" value="BESS_motif"/>
</dbReference>